<gene>
    <name evidence="9" type="ORF">E1269_24750</name>
</gene>
<evidence type="ECO:0000256" key="5">
    <source>
        <dbReference type="ARBA" id="ARBA00022989"/>
    </source>
</evidence>
<dbReference type="EMBL" id="SMKZ01000047">
    <property type="protein sequence ID" value="TDE00674.1"/>
    <property type="molecule type" value="Genomic_DNA"/>
</dbReference>
<evidence type="ECO:0000256" key="6">
    <source>
        <dbReference type="ARBA" id="ARBA00023136"/>
    </source>
</evidence>
<sequence>MRACRRGRALRAQHARPLDGAGVVDGRVRRRAREALRRSLQSLRVRNYRLFFGGHAISVAGTWMQRVAQDWLVFEITGSAVAIGAAMALQFGPILLLGIWGGVIADRVDRRIALLVTQAVQLVLALVLGTLVVAGIDHLWIVMAFSLLLGLATVVDQPVRQAFVAELVDRDSIANAQVLNSAAHNLGKVAGPVAAGGVIAWQGAGAAFLVNAASFLPLLVNLARMDGATLRRPPRLVRGRGQARAGLRYVRDHPDLRIAMVLLLVVCVLGQNFRVVFPLVGAELFDGGAGTYGTLMAMLGLGAMLAAVFTAARQTATVRGLIVAAAGFGLAGTALAISPTLGLALAVTVVVGIANFSFNTLARTVLQLVADQAMHGRVLALHGVVFLGSTPIGGLLLGWVCERWGARVGLLVGGLSALAVAAVAERMFRRAHSRPPMTPSTVEPAGKASGDQDH</sequence>
<dbReference type="AlphaFoldDB" id="A0A4R5CQI5"/>
<dbReference type="GO" id="GO:0005886">
    <property type="term" value="C:plasma membrane"/>
    <property type="evidence" value="ECO:0007669"/>
    <property type="project" value="UniProtKB-SubCell"/>
</dbReference>
<evidence type="ECO:0000256" key="8">
    <source>
        <dbReference type="SAM" id="Phobius"/>
    </source>
</evidence>
<evidence type="ECO:0000256" key="7">
    <source>
        <dbReference type="SAM" id="MobiDB-lite"/>
    </source>
</evidence>
<keyword evidence="6 8" id="KW-0472">Membrane</keyword>
<evidence type="ECO:0000313" key="9">
    <source>
        <dbReference type="EMBL" id="TDE00674.1"/>
    </source>
</evidence>
<dbReference type="SUPFAM" id="SSF103473">
    <property type="entry name" value="MFS general substrate transporter"/>
    <property type="match status" value="1"/>
</dbReference>
<comment type="caution">
    <text evidence="9">The sequence shown here is derived from an EMBL/GenBank/DDBJ whole genome shotgun (WGS) entry which is preliminary data.</text>
</comment>
<dbReference type="InParanoid" id="A0A4R5CQI5"/>
<dbReference type="Gene3D" id="1.20.1250.20">
    <property type="entry name" value="MFS general substrate transporter like domains"/>
    <property type="match status" value="1"/>
</dbReference>
<proteinExistence type="predicted"/>
<comment type="subcellular location">
    <subcellularLocation>
        <location evidence="1">Cell membrane</location>
        <topology evidence="1">Multi-pass membrane protein</topology>
    </subcellularLocation>
</comment>
<feature type="transmembrane region" description="Helical" evidence="8">
    <location>
        <begin position="378"/>
        <end position="400"/>
    </location>
</feature>
<dbReference type="Pfam" id="PF05977">
    <property type="entry name" value="MFS_3"/>
    <property type="match status" value="1"/>
</dbReference>
<feature type="transmembrane region" description="Helical" evidence="8">
    <location>
        <begin position="343"/>
        <end position="366"/>
    </location>
</feature>
<feature type="transmembrane region" description="Helical" evidence="8">
    <location>
        <begin position="289"/>
        <end position="309"/>
    </location>
</feature>
<feature type="transmembrane region" description="Helical" evidence="8">
    <location>
        <begin position="47"/>
        <end position="64"/>
    </location>
</feature>
<dbReference type="OrthoDB" id="9775268at2"/>
<reference evidence="9 10" key="1">
    <citation type="submission" date="2019-03" db="EMBL/GenBank/DDBJ databases">
        <title>Draft genome sequences of novel Actinobacteria.</title>
        <authorList>
            <person name="Sahin N."/>
            <person name="Ay H."/>
            <person name="Saygin H."/>
        </authorList>
    </citation>
    <scope>NUCLEOTIDE SEQUENCE [LARGE SCALE GENOMIC DNA]</scope>
    <source>
        <strain evidence="9 10">5K138</strain>
    </source>
</reference>
<organism evidence="9 10">
    <name type="scientific">Jiangella asiatica</name>
    <dbReference type="NCBI Taxonomy" id="2530372"/>
    <lineage>
        <taxon>Bacteria</taxon>
        <taxon>Bacillati</taxon>
        <taxon>Actinomycetota</taxon>
        <taxon>Actinomycetes</taxon>
        <taxon>Jiangellales</taxon>
        <taxon>Jiangellaceae</taxon>
        <taxon>Jiangella</taxon>
    </lineage>
</organism>
<keyword evidence="3" id="KW-1003">Cell membrane</keyword>
<dbReference type="Proteomes" id="UP000294739">
    <property type="component" value="Unassembled WGS sequence"/>
</dbReference>
<feature type="transmembrane region" description="Helical" evidence="8">
    <location>
        <begin position="316"/>
        <end position="337"/>
    </location>
</feature>
<evidence type="ECO:0000313" key="10">
    <source>
        <dbReference type="Proteomes" id="UP000294739"/>
    </source>
</evidence>
<evidence type="ECO:0000256" key="2">
    <source>
        <dbReference type="ARBA" id="ARBA00022448"/>
    </source>
</evidence>
<feature type="transmembrane region" description="Helical" evidence="8">
    <location>
        <begin position="406"/>
        <end position="424"/>
    </location>
</feature>
<name>A0A4R5CQI5_9ACTN</name>
<evidence type="ECO:0000256" key="1">
    <source>
        <dbReference type="ARBA" id="ARBA00004651"/>
    </source>
</evidence>
<feature type="transmembrane region" description="Helical" evidence="8">
    <location>
        <begin position="258"/>
        <end position="277"/>
    </location>
</feature>
<evidence type="ECO:0000256" key="4">
    <source>
        <dbReference type="ARBA" id="ARBA00022692"/>
    </source>
</evidence>
<feature type="region of interest" description="Disordered" evidence="7">
    <location>
        <begin position="431"/>
        <end position="454"/>
    </location>
</feature>
<dbReference type="PANTHER" id="PTHR23513">
    <property type="entry name" value="INTEGRAL MEMBRANE EFFLUX PROTEIN-RELATED"/>
    <property type="match status" value="1"/>
</dbReference>
<keyword evidence="2" id="KW-0813">Transport</keyword>
<evidence type="ECO:0000256" key="3">
    <source>
        <dbReference type="ARBA" id="ARBA00022475"/>
    </source>
</evidence>
<keyword evidence="4 8" id="KW-0812">Transmembrane</keyword>
<keyword evidence="5 8" id="KW-1133">Transmembrane helix</keyword>
<dbReference type="CDD" id="cd06173">
    <property type="entry name" value="MFS_MefA_like"/>
    <property type="match status" value="1"/>
</dbReference>
<dbReference type="InterPro" id="IPR036259">
    <property type="entry name" value="MFS_trans_sf"/>
</dbReference>
<keyword evidence="10" id="KW-1185">Reference proteome</keyword>
<dbReference type="InterPro" id="IPR010290">
    <property type="entry name" value="TM_effector"/>
</dbReference>
<feature type="transmembrane region" description="Helical" evidence="8">
    <location>
        <begin position="76"/>
        <end position="100"/>
    </location>
</feature>
<accession>A0A4R5CQI5</accession>
<protein>
    <submittedName>
        <fullName evidence="9">MFS transporter</fullName>
    </submittedName>
</protein>
<dbReference type="PANTHER" id="PTHR23513:SF11">
    <property type="entry name" value="STAPHYLOFERRIN A TRANSPORTER"/>
    <property type="match status" value="1"/>
</dbReference>